<keyword evidence="1" id="KW-0732">Signal</keyword>
<dbReference type="EMBL" id="CP074371">
    <property type="protein sequence ID" value="QVI19222.1"/>
    <property type="molecule type" value="Genomic_DNA"/>
</dbReference>
<dbReference type="PROSITE" id="PS51257">
    <property type="entry name" value="PROKAR_LIPOPROTEIN"/>
    <property type="match status" value="1"/>
</dbReference>
<accession>A0ABX8CGZ1</accession>
<gene>
    <name evidence="2" type="ORF">KHQ06_22600</name>
</gene>
<feature type="chain" id="PRO_5047427720" description="Lipoprotein" evidence="1">
    <location>
        <begin position="29"/>
        <end position="140"/>
    </location>
</feature>
<name>A0ABX8CGZ1_9NOCA</name>
<keyword evidence="3" id="KW-1185">Reference proteome</keyword>
<reference evidence="2 3" key="1">
    <citation type="submission" date="2021-04" db="EMBL/GenBank/DDBJ databases">
        <title>Nocardia tengchongensis.</title>
        <authorList>
            <person name="Zhuang k."/>
            <person name="Ran Y."/>
            <person name="Li W."/>
        </authorList>
    </citation>
    <scope>NUCLEOTIDE SEQUENCE [LARGE SCALE GENOMIC DNA]</scope>
    <source>
        <strain evidence="2 3">CFH S0057</strain>
    </source>
</reference>
<feature type="signal peptide" evidence="1">
    <location>
        <begin position="1"/>
        <end position="28"/>
    </location>
</feature>
<protein>
    <recommendedName>
        <fullName evidence="4">Lipoprotein</fullName>
    </recommendedName>
</protein>
<evidence type="ECO:0000313" key="3">
    <source>
        <dbReference type="Proteomes" id="UP000683310"/>
    </source>
</evidence>
<organism evidence="2 3">
    <name type="scientific">Nocardia tengchongensis</name>
    <dbReference type="NCBI Taxonomy" id="2055889"/>
    <lineage>
        <taxon>Bacteria</taxon>
        <taxon>Bacillati</taxon>
        <taxon>Actinomycetota</taxon>
        <taxon>Actinomycetes</taxon>
        <taxon>Mycobacteriales</taxon>
        <taxon>Nocardiaceae</taxon>
        <taxon>Nocardia</taxon>
    </lineage>
</organism>
<evidence type="ECO:0008006" key="4">
    <source>
        <dbReference type="Google" id="ProtNLM"/>
    </source>
</evidence>
<evidence type="ECO:0000256" key="1">
    <source>
        <dbReference type="SAM" id="SignalP"/>
    </source>
</evidence>
<dbReference type="Proteomes" id="UP000683310">
    <property type="component" value="Chromosome"/>
</dbReference>
<evidence type="ECO:0000313" key="2">
    <source>
        <dbReference type="EMBL" id="QVI19222.1"/>
    </source>
</evidence>
<proteinExistence type="predicted"/>
<sequence>MTSQHRAPRRARIALWLGVAATAAVLTAGCSNSTEPGVPGTGAPQQGSGTPTITANAAKQLCDMIRPEAAKWRAEDAAEARLKFNATVQDWALRNNGVNIAVMRNRAVIDQTTLAACPDVHEAAVQAIRTPDLASGLAGF</sequence>
<dbReference type="RefSeq" id="WP_213555256.1">
    <property type="nucleotide sequence ID" value="NZ_JBHZDI010000053.1"/>
</dbReference>